<reference evidence="2 3" key="1">
    <citation type="submission" date="2024-04" db="EMBL/GenBank/DDBJ databases">
        <title>The reference genome of an endangered Asteraceae, Deinandra increscens subsp. villosa, native to the Central Coast of California.</title>
        <authorList>
            <person name="Guilliams M."/>
            <person name="Hasenstab-Lehman K."/>
            <person name="Meyer R."/>
            <person name="Mcevoy S."/>
        </authorList>
    </citation>
    <scope>NUCLEOTIDE SEQUENCE [LARGE SCALE GENOMIC DNA]</scope>
    <source>
        <tissue evidence="2">Leaf</tissue>
    </source>
</reference>
<feature type="compositionally biased region" description="Low complexity" evidence="1">
    <location>
        <begin position="178"/>
        <end position="187"/>
    </location>
</feature>
<feature type="compositionally biased region" description="Acidic residues" evidence="1">
    <location>
        <begin position="54"/>
        <end position="65"/>
    </location>
</feature>
<feature type="region of interest" description="Disordered" evidence="1">
    <location>
        <begin position="1"/>
        <end position="104"/>
    </location>
</feature>
<dbReference type="AlphaFoldDB" id="A0AAP0D172"/>
<proteinExistence type="predicted"/>
<keyword evidence="3" id="KW-1185">Reference proteome</keyword>
<dbReference type="PANTHER" id="PTHR33673">
    <property type="entry name" value="SUPPRESSOR SRP40-LIKE PROTEIN"/>
    <property type="match status" value="1"/>
</dbReference>
<feature type="region of interest" description="Disordered" evidence="1">
    <location>
        <begin position="150"/>
        <end position="242"/>
    </location>
</feature>
<dbReference type="Proteomes" id="UP001408789">
    <property type="component" value="Unassembled WGS sequence"/>
</dbReference>
<dbReference type="PANTHER" id="PTHR33673:SF38">
    <property type="entry name" value="CHROMODOMAIN-HELICASE-DNA-BINDING PROTEIN 7-LIKE"/>
    <property type="match status" value="1"/>
</dbReference>
<feature type="compositionally biased region" description="Polar residues" evidence="1">
    <location>
        <begin position="66"/>
        <end position="76"/>
    </location>
</feature>
<accession>A0AAP0D172</accession>
<feature type="compositionally biased region" description="Basic and acidic residues" evidence="1">
    <location>
        <begin position="10"/>
        <end position="38"/>
    </location>
</feature>
<evidence type="ECO:0000313" key="2">
    <source>
        <dbReference type="EMBL" id="KAK9066589.1"/>
    </source>
</evidence>
<feature type="compositionally biased region" description="Low complexity" evidence="1">
    <location>
        <begin position="43"/>
        <end position="53"/>
    </location>
</feature>
<dbReference type="EMBL" id="JBCNJP010000015">
    <property type="protein sequence ID" value="KAK9066589.1"/>
    <property type="molecule type" value="Genomic_DNA"/>
</dbReference>
<gene>
    <name evidence="2" type="ORF">SSX86_013912</name>
</gene>
<sequence length="264" mass="28463">MGYLDESNESSDHLESENATKNNGDEATVHPDIDHDDFIQFVSSDSSSSSSDFSLEDLQIDEDQFENLSGSGSPAIQSMEHPETSEHGISSHPETSRKVFTGPGNWSMASNESLFSIHMGGSSFCRMDSFSPAFNLPLDSQFVDGKILETDEENNEGTSIPDEPTDKEAKENPFSATSSSSSSSSNSFVFPILSGEMEKGGSPCPRGSPTGPVPESPPKLEPAPERQSEPAAAESEAKAEAKETTTFIAWTKWFPCFRCCACCS</sequence>
<comment type="caution">
    <text evidence="2">The sequence shown here is derived from an EMBL/GenBank/DDBJ whole genome shotgun (WGS) entry which is preliminary data.</text>
</comment>
<evidence type="ECO:0000313" key="3">
    <source>
        <dbReference type="Proteomes" id="UP001408789"/>
    </source>
</evidence>
<organism evidence="2 3">
    <name type="scientific">Deinandra increscens subsp. villosa</name>
    <dbReference type="NCBI Taxonomy" id="3103831"/>
    <lineage>
        <taxon>Eukaryota</taxon>
        <taxon>Viridiplantae</taxon>
        <taxon>Streptophyta</taxon>
        <taxon>Embryophyta</taxon>
        <taxon>Tracheophyta</taxon>
        <taxon>Spermatophyta</taxon>
        <taxon>Magnoliopsida</taxon>
        <taxon>eudicotyledons</taxon>
        <taxon>Gunneridae</taxon>
        <taxon>Pentapetalae</taxon>
        <taxon>asterids</taxon>
        <taxon>campanulids</taxon>
        <taxon>Asterales</taxon>
        <taxon>Asteraceae</taxon>
        <taxon>Asteroideae</taxon>
        <taxon>Heliantheae alliance</taxon>
        <taxon>Madieae</taxon>
        <taxon>Madiinae</taxon>
        <taxon>Deinandra</taxon>
    </lineage>
</organism>
<feature type="compositionally biased region" description="Pro residues" evidence="1">
    <location>
        <begin position="211"/>
        <end position="221"/>
    </location>
</feature>
<evidence type="ECO:0000256" key="1">
    <source>
        <dbReference type="SAM" id="MobiDB-lite"/>
    </source>
</evidence>
<protein>
    <submittedName>
        <fullName evidence="2">Uncharacterized protein</fullName>
    </submittedName>
</protein>
<name>A0AAP0D172_9ASTR</name>